<sequence>MLGSVTLDLDPFDRGRSTVGGLGPKRLVPRGTQIPYSATVGLAEEYEDSKCCEPVPLVFFDCVYGVRPTKKVVFCREIERSCYICGPPEPPERFLLSLSEVVDPRHKSNIRATVVYDRSATDGDHSYCPDSRSAISVSLLIISVRSTYFSGLELLLVYLSAATIFLDLSCYIQYCFSSYLDFCIVSVAKLHFWYSGYVFENPKTQAWLKSKRLQVALPW</sequence>
<keyword evidence="2" id="KW-1185">Reference proteome</keyword>
<comment type="caution">
    <text evidence="1">The sequence shown here is derived from an EMBL/GenBank/DDBJ whole genome shotgun (WGS) entry which is preliminary data.</text>
</comment>
<accession>A0ACC0C5V2</accession>
<protein>
    <submittedName>
        <fullName evidence="1">Uncharacterized protein</fullName>
    </submittedName>
</protein>
<evidence type="ECO:0000313" key="2">
    <source>
        <dbReference type="Proteomes" id="UP001060085"/>
    </source>
</evidence>
<gene>
    <name evidence="1" type="ORF">M9H77_01431</name>
</gene>
<proteinExistence type="predicted"/>
<dbReference type="Proteomes" id="UP001060085">
    <property type="component" value="Linkage Group LG01"/>
</dbReference>
<name>A0ACC0C5V2_CATRO</name>
<reference evidence="2" key="1">
    <citation type="journal article" date="2023" name="Nat. Plants">
        <title>Single-cell RNA sequencing provides a high-resolution roadmap for understanding the multicellular compartmentation of specialized metabolism.</title>
        <authorList>
            <person name="Sun S."/>
            <person name="Shen X."/>
            <person name="Li Y."/>
            <person name="Li Y."/>
            <person name="Wang S."/>
            <person name="Li R."/>
            <person name="Zhang H."/>
            <person name="Shen G."/>
            <person name="Guo B."/>
            <person name="Wei J."/>
            <person name="Xu J."/>
            <person name="St-Pierre B."/>
            <person name="Chen S."/>
            <person name="Sun C."/>
        </authorList>
    </citation>
    <scope>NUCLEOTIDE SEQUENCE [LARGE SCALE GENOMIC DNA]</scope>
</reference>
<evidence type="ECO:0000313" key="1">
    <source>
        <dbReference type="EMBL" id="KAI5680204.1"/>
    </source>
</evidence>
<dbReference type="EMBL" id="CM044701">
    <property type="protein sequence ID" value="KAI5680204.1"/>
    <property type="molecule type" value="Genomic_DNA"/>
</dbReference>
<organism evidence="1 2">
    <name type="scientific">Catharanthus roseus</name>
    <name type="common">Madagascar periwinkle</name>
    <name type="synonym">Vinca rosea</name>
    <dbReference type="NCBI Taxonomy" id="4058"/>
    <lineage>
        <taxon>Eukaryota</taxon>
        <taxon>Viridiplantae</taxon>
        <taxon>Streptophyta</taxon>
        <taxon>Embryophyta</taxon>
        <taxon>Tracheophyta</taxon>
        <taxon>Spermatophyta</taxon>
        <taxon>Magnoliopsida</taxon>
        <taxon>eudicotyledons</taxon>
        <taxon>Gunneridae</taxon>
        <taxon>Pentapetalae</taxon>
        <taxon>asterids</taxon>
        <taxon>lamiids</taxon>
        <taxon>Gentianales</taxon>
        <taxon>Apocynaceae</taxon>
        <taxon>Rauvolfioideae</taxon>
        <taxon>Vinceae</taxon>
        <taxon>Catharanthinae</taxon>
        <taxon>Catharanthus</taxon>
    </lineage>
</organism>